<organism evidence="1 2">
    <name type="scientific">Pedobacter gandavensis</name>
    <dbReference type="NCBI Taxonomy" id="2679963"/>
    <lineage>
        <taxon>Bacteria</taxon>
        <taxon>Pseudomonadati</taxon>
        <taxon>Bacteroidota</taxon>
        <taxon>Sphingobacteriia</taxon>
        <taxon>Sphingobacteriales</taxon>
        <taxon>Sphingobacteriaceae</taxon>
        <taxon>Pedobacter</taxon>
    </lineage>
</organism>
<keyword evidence="2" id="KW-1185">Reference proteome</keyword>
<evidence type="ECO:0000313" key="2">
    <source>
        <dbReference type="Proteomes" id="UP000636110"/>
    </source>
</evidence>
<protein>
    <submittedName>
        <fullName evidence="1">DUF4876 domain-containing protein</fullName>
    </submittedName>
</protein>
<dbReference type="Proteomes" id="UP000636110">
    <property type="component" value="Unassembled WGS sequence"/>
</dbReference>
<dbReference type="Pfam" id="PF16215">
    <property type="entry name" value="DUF4876"/>
    <property type="match status" value="1"/>
</dbReference>
<accession>A0ABR6F1P4</accession>
<evidence type="ECO:0000313" key="1">
    <source>
        <dbReference type="EMBL" id="MBB2151417.1"/>
    </source>
</evidence>
<dbReference type="InterPro" id="IPR032627">
    <property type="entry name" value="DUF4876"/>
</dbReference>
<proteinExistence type="predicted"/>
<dbReference type="EMBL" id="WNXC01000009">
    <property type="protein sequence ID" value="MBB2151417.1"/>
    <property type="molecule type" value="Genomic_DNA"/>
</dbReference>
<comment type="caution">
    <text evidence="1">The sequence shown here is derived from an EMBL/GenBank/DDBJ whole genome shotgun (WGS) entry which is preliminary data.</text>
</comment>
<dbReference type="RefSeq" id="WP_182961230.1">
    <property type="nucleotide sequence ID" value="NZ_WNXC01000009.1"/>
</dbReference>
<name>A0ABR6F1P4_9SPHI</name>
<dbReference type="PROSITE" id="PS51257">
    <property type="entry name" value="PROKAR_LIPOPROTEIN"/>
    <property type="match status" value="1"/>
</dbReference>
<gene>
    <name evidence="1" type="ORF">GM920_21125</name>
</gene>
<sequence length="434" mass="47416">MKKIILLVAIVVLSISCKKEKSFDLHQVTVQLEYPQGSTLTAVEGVKVKFTGKGSVFEGKTDAQGKVSLTVPSDVYDIASSETRKSGSNVYNYNALNTNQVIVNNWKDGDVITMKLQESKSSQLVIKEVFVGGTPFDNGSSTFNYDSYIIIYNNSDFPSTTNNLCIAAIGPANAHATNTFYGIDGKLIYENEGYIPASGGFWYFTQPLTLQPGEQAVVALYQAVDNTQTHSKSINLANANYYAMYDMASTYKNTTYYKSPSALIPTNHYLKAVSYSTGNAWTPGILSPGVFIFEPEGITPAALGSDAGYTVLSSNKKIKVEWVLDGIESYLLNNQNSKKRFLPTVDGGYVYHMNKMGYSIYRNVDKEATLAIPENAGKIVYGYNLGTVDIGGSTDPSDINAEASIKNGARIIYKDSNNSSNDNHLRLKASLSNY</sequence>
<reference evidence="1 2" key="1">
    <citation type="submission" date="2019-11" db="EMBL/GenBank/DDBJ databases">
        <title>Description of Pedobacter sp. LMG 31462T.</title>
        <authorList>
            <person name="Carlier A."/>
            <person name="Qi S."/>
            <person name="Vandamme P."/>
        </authorList>
    </citation>
    <scope>NUCLEOTIDE SEQUENCE [LARGE SCALE GENOMIC DNA]</scope>
    <source>
        <strain evidence="1 2">LMG 31462</strain>
    </source>
</reference>